<evidence type="ECO:0000256" key="4">
    <source>
        <dbReference type="ARBA" id="ARBA00022833"/>
    </source>
</evidence>
<evidence type="ECO:0000313" key="10">
    <source>
        <dbReference type="Proteomes" id="UP000510822"/>
    </source>
</evidence>
<dbReference type="AlphaFoldDB" id="A0A7D5VBN9"/>
<dbReference type="Proteomes" id="UP000510822">
    <property type="component" value="Chromosome"/>
</dbReference>
<dbReference type="SUPFAM" id="SSF51069">
    <property type="entry name" value="Carbonic anhydrase"/>
    <property type="match status" value="1"/>
</dbReference>
<keyword evidence="7" id="KW-0732">Signal</keyword>
<evidence type="ECO:0000259" key="8">
    <source>
        <dbReference type="PROSITE" id="PS51144"/>
    </source>
</evidence>
<keyword evidence="3" id="KW-0479">Metal-binding</keyword>
<dbReference type="EMBL" id="CP058952">
    <property type="protein sequence ID" value="QLI82935.1"/>
    <property type="molecule type" value="Genomic_DNA"/>
</dbReference>
<feature type="chain" id="PRO_5028875359" description="carbonic anhydrase" evidence="7">
    <location>
        <begin position="25"/>
        <end position="269"/>
    </location>
</feature>
<name>A0A7D5VBN9_9NEIS</name>
<keyword evidence="4" id="KW-0862">Zinc</keyword>
<dbReference type="InterPro" id="IPR023561">
    <property type="entry name" value="Carbonic_anhydrase_a-class"/>
</dbReference>
<proteinExistence type="inferred from homology"/>
<evidence type="ECO:0000256" key="1">
    <source>
        <dbReference type="ARBA" id="ARBA00010718"/>
    </source>
</evidence>
<organism evidence="9 10">
    <name type="scientific">Chitinibacter fontanus</name>
    <dbReference type="NCBI Taxonomy" id="1737446"/>
    <lineage>
        <taxon>Bacteria</taxon>
        <taxon>Pseudomonadati</taxon>
        <taxon>Pseudomonadota</taxon>
        <taxon>Betaproteobacteria</taxon>
        <taxon>Neisseriales</taxon>
        <taxon>Chitinibacteraceae</taxon>
        <taxon>Chitinibacter</taxon>
    </lineage>
</organism>
<dbReference type="InterPro" id="IPR001148">
    <property type="entry name" value="CA_dom"/>
</dbReference>
<evidence type="ECO:0000256" key="7">
    <source>
        <dbReference type="SAM" id="SignalP"/>
    </source>
</evidence>
<feature type="domain" description="Alpha-carbonic anhydrase" evidence="8">
    <location>
        <begin position="45"/>
        <end position="269"/>
    </location>
</feature>
<evidence type="ECO:0000256" key="2">
    <source>
        <dbReference type="ARBA" id="ARBA00012925"/>
    </source>
</evidence>
<dbReference type="GO" id="GO:0008270">
    <property type="term" value="F:zinc ion binding"/>
    <property type="evidence" value="ECO:0007669"/>
    <property type="project" value="InterPro"/>
</dbReference>
<dbReference type="InterPro" id="IPR036398">
    <property type="entry name" value="CA_dom_sf"/>
</dbReference>
<dbReference type="RefSeq" id="WP_180307008.1">
    <property type="nucleotide sequence ID" value="NZ_CP058952.1"/>
</dbReference>
<dbReference type="InterPro" id="IPR041891">
    <property type="entry name" value="Alpha_CA_prokaryot-like"/>
</dbReference>
<comment type="catalytic activity">
    <reaction evidence="6">
        <text>hydrogencarbonate + H(+) = CO2 + H2O</text>
        <dbReference type="Rhea" id="RHEA:10748"/>
        <dbReference type="ChEBI" id="CHEBI:15377"/>
        <dbReference type="ChEBI" id="CHEBI:15378"/>
        <dbReference type="ChEBI" id="CHEBI:16526"/>
        <dbReference type="ChEBI" id="CHEBI:17544"/>
        <dbReference type="EC" id="4.2.1.1"/>
    </reaction>
</comment>
<dbReference type="CDD" id="cd03124">
    <property type="entry name" value="alpha_CA_prokaryotic_like"/>
    <property type="match status" value="1"/>
</dbReference>
<feature type="signal peptide" evidence="7">
    <location>
        <begin position="1"/>
        <end position="24"/>
    </location>
</feature>
<dbReference type="PANTHER" id="PTHR18952">
    <property type="entry name" value="CARBONIC ANHYDRASE"/>
    <property type="match status" value="1"/>
</dbReference>
<reference evidence="9 10" key="1">
    <citation type="journal article" date="2016" name="Int. J. Syst. Evol. Microbiol.">
        <title>Chitinibacter fontanus sp. nov., isolated from a spring.</title>
        <authorList>
            <person name="Sheu S.Y."/>
            <person name="Li Y.S."/>
            <person name="Young C.C."/>
            <person name="Chen W.M."/>
        </authorList>
    </citation>
    <scope>NUCLEOTIDE SEQUENCE [LARGE SCALE GENOMIC DNA]</scope>
    <source>
        <strain evidence="9 10">STM-7</strain>
    </source>
</reference>
<keyword evidence="5" id="KW-0456">Lyase</keyword>
<sequence>MMRKTLSLSALCCGILIAAPICLANSTAHSSGKTSKHAAVAHDPSHWSYEGSTSAENWGNMKPEFALCKSGTQQSPINITEAYSQALERIQFSYQPSKLNIQNNGHTIQLNYDPGSFITVGTDKYQLLQFHFHTPSEEAIGGKRYPMVAHLVHKNEAGQLAVVALLINQGKDDNPLFNQFWAKLPTEHKETRIFDDIQYNVASLLPGNQSYWTFMGSLTTPPCSEGVRWFVLKNPLNISAKQIARFKREFAMNARPLQSLFDRAVLDSN</sequence>
<dbReference type="Gene3D" id="3.10.200.10">
    <property type="entry name" value="Alpha carbonic anhydrase"/>
    <property type="match status" value="1"/>
</dbReference>
<evidence type="ECO:0000256" key="5">
    <source>
        <dbReference type="ARBA" id="ARBA00023239"/>
    </source>
</evidence>
<dbReference type="GO" id="GO:0004089">
    <property type="term" value="F:carbonate dehydratase activity"/>
    <property type="evidence" value="ECO:0007669"/>
    <property type="project" value="UniProtKB-EC"/>
</dbReference>
<accession>A0A7D5VBN9</accession>
<dbReference type="PROSITE" id="PS51144">
    <property type="entry name" value="ALPHA_CA_2"/>
    <property type="match status" value="1"/>
</dbReference>
<gene>
    <name evidence="9" type="ORF">HZU75_16195</name>
</gene>
<evidence type="ECO:0000256" key="3">
    <source>
        <dbReference type="ARBA" id="ARBA00022723"/>
    </source>
</evidence>
<evidence type="ECO:0000256" key="6">
    <source>
        <dbReference type="ARBA" id="ARBA00048348"/>
    </source>
</evidence>
<dbReference type="Pfam" id="PF00194">
    <property type="entry name" value="Carb_anhydrase"/>
    <property type="match status" value="1"/>
</dbReference>
<dbReference type="EC" id="4.2.1.1" evidence="2"/>
<dbReference type="SMART" id="SM01057">
    <property type="entry name" value="Carb_anhydrase"/>
    <property type="match status" value="1"/>
</dbReference>
<dbReference type="KEGG" id="cfon:HZU75_16195"/>
<comment type="similarity">
    <text evidence="1">Belongs to the alpha-carbonic anhydrase family.</text>
</comment>
<protein>
    <recommendedName>
        <fullName evidence="2">carbonic anhydrase</fullName>
        <ecNumber evidence="2">4.2.1.1</ecNumber>
    </recommendedName>
</protein>
<dbReference type="PANTHER" id="PTHR18952:SF265">
    <property type="entry name" value="CARBONIC ANHYDRASE"/>
    <property type="match status" value="1"/>
</dbReference>
<keyword evidence="10" id="KW-1185">Reference proteome</keyword>
<evidence type="ECO:0000313" key="9">
    <source>
        <dbReference type="EMBL" id="QLI82935.1"/>
    </source>
</evidence>